<dbReference type="Gene3D" id="3.40.630.30">
    <property type="match status" value="1"/>
</dbReference>
<dbReference type="InterPro" id="IPR016181">
    <property type="entry name" value="Acyl_CoA_acyltransferase"/>
</dbReference>
<protein>
    <submittedName>
        <fullName evidence="2">Protein N-acetyltransferase, RimJ/RimL family</fullName>
    </submittedName>
</protein>
<dbReference type="GO" id="GO:0005737">
    <property type="term" value="C:cytoplasm"/>
    <property type="evidence" value="ECO:0007669"/>
    <property type="project" value="TreeGrafter"/>
</dbReference>
<dbReference type="RefSeq" id="WP_092700751.1">
    <property type="nucleotide sequence ID" value="NZ_FNFC01000005.1"/>
</dbReference>
<keyword evidence="2" id="KW-0808">Transferase</keyword>
<dbReference type="GO" id="GO:1990189">
    <property type="term" value="F:protein N-terminal-serine acetyltransferase activity"/>
    <property type="evidence" value="ECO:0007669"/>
    <property type="project" value="TreeGrafter"/>
</dbReference>
<dbReference type="STRING" id="890420.SAMN05216226_10541"/>
<dbReference type="PANTHER" id="PTHR43441:SF11">
    <property type="entry name" value="RIBOSOMAL-PROTEIN-SERINE ACETYLTRANSFERASE"/>
    <property type="match status" value="1"/>
</dbReference>
<feature type="domain" description="N-acetyltransferase" evidence="1">
    <location>
        <begin position="13"/>
        <end position="191"/>
    </location>
</feature>
<dbReference type="GO" id="GO:0008999">
    <property type="term" value="F:protein-N-terminal-alanine acetyltransferase activity"/>
    <property type="evidence" value="ECO:0007669"/>
    <property type="project" value="TreeGrafter"/>
</dbReference>
<dbReference type="InterPro" id="IPR051908">
    <property type="entry name" value="Ribosomal_N-acetyltransferase"/>
</dbReference>
<dbReference type="PANTHER" id="PTHR43441">
    <property type="entry name" value="RIBOSOMAL-PROTEIN-SERINE ACETYLTRANSFERASE"/>
    <property type="match status" value="1"/>
</dbReference>
<keyword evidence="3" id="KW-1185">Reference proteome</keyword>
<name>A0A1G8URD3_9EURY</name>
<dbReference type="AlphaFoldDB" id="A0A1G8URD3"/>
<gene>
    <name evidence="2" type="ORF">SAMN05216226_10541</name>
</gene>
<organism evidence="2 3">
    <name type="scientific">Halovenus aranensis</name>
    <dbReference type="NCBI Taxonomy" id="890420"/>
    <lineage>
        <taxon>Archaea</taxon>
        <taxon>Methanobacteriati</taxon>
        <taxon>Methanobacteriota</taxon>
        <taxon>Stenosarchaea group</taxon>
        <taxon>Halobacteria</taxon>
        <taxon>Halobacteriales</taxon>
        <taxon>Haloarculaceae</taxon>
        <taxon>Halovenus</taxon>
    </lineage>
</organism>
<evidence type="ECO:0000313" key="2">
    <source>
        <dbReference type="EMBL" id="SDJ55655.1"/>
    </source>
</evidence>
<dbReference type="PROSITE" id="PS51186">
    <property type="entry name" value="GNAT"/>
    <property type="match status" value="1"/>
</dbReference>
<evidence type="ECO:0000313" key="3">
    <source>
        <dbReference type="Proteomes" id="UP000198856"/>
    </source>
</evidence>
<dbReference type="Proteomes" id="UP000198856">
    <property type="component" value="Unassembled WGS sequence"/>
</dbReference>
<dbReference type="EMBL" id="FNFC01000005">
    <property type="protein sequence ID" value="SDJ55655.1"/>
    <property type="molecule type" value="Genomic_DNA"/>
</dbReference>
<reference evidence="2 3" key="1">
    <citation type="submission" date="2016-10" db="EMBL/GenBank/DDBJ databases">
        <authorList>
            <person name="de Groot N.N."/>
        </authorList>
    </citation>
    <scope>NUCLEOTIDE SEQUENCE [LARGE SCALE GENOMIC DNA]</scope>
    <source>
        <strain evidence="2 3">IBRC-M10015</strain>
    </source>
</reference>
<dbReference type="SUPFAM" id="SSF55729">
    <property type="entry name" value="Acyl-CoA N-acyltransferases (Nat)"/>
    <property type="match status" value="1"/>
</dbReference>
<accession>A0A1G8URD3</accession>
<proteinExistence type="predicted"/>
<dbReference type="InterPro" id="IPR000182">
    <property type="entry name" value="GNAT_dom"/>
</dbReference>
<dbReference type="Pfam" id="PF13302">
    <property type="entry name" value="Acetyltransf_3"/>
    <property type="match status" value="1"/>
</dbReference>
<evidence type="ECO:0000259" key="1">
    <source>
        <dbReference type="PROSITE" id="PS51186"/>
    </source>
</evidence>
<sequence>MTLFPAEMESDRLRYERLHPDDIDPFELYRHVKRDAPGIDAITEYVTWDPYDHPKQAVDWVDHCGAQFEDGDAVTYVIRPSAGERAGEFAGLASLHPDWDRRSAKLGTWLRKPFWGKGYSGERAGRILELAFERLDLEIVTVRHDPENDQSRRAIEKYVERFGGRKEGHIRNDLVIDGEPRDSIRYSIAREEWERNAE</sequence>